<dbReference type="AlphaFoldDB" id="A0A9K3LB96"/>
<organism evidence="3 4">
    <name type="scientific">Nitzschia inconspicua</name>
    <dbReference type="NCBI Taxonomy" id="303405"/>
    <lineage>
        <taxon>Eukaryota</taxon>
        <taxon>Sar</taxon>
        <taxon>Stramenopiles</taxon>
        <taxon>Ochrophyta</taxon>
        <taxon>Bacillariophyta</taxon>
        <taxon>Bacillariophyceae</taxon>
        <taxon>Bacillariophycidae</taxon>
        <taxon>Bacillariales</taxon>
        <taxon>Bacillariaceae</taxon>
        <taxon>Nitzschia</taxon>
    </lineage>
</organism>
<dbReference type="PROSITE" id="PS50994">
    <property type="entry name" value="INTEGRASE"/>
    <property type="match status" value="1"/>
</dbReference>
<dbReference type="PANTHER" id="PTHR37984">
    <property type="entry name" value="PROTEIN CBG26694"/>
    <property type="match status" value="1"/>
</dbReference>
<keyword evidence="4" id="KW-1185">Reference proteome</keyword>
<name>A0A9K3LB96_9STRA</name>
<dbReference type="OrthoDB" id="7552853at2759"/>
<evidence type="ECO:0000256" key="1">
    <source>
        <dbReference type="SAM" id="MobiDB-lite"/>
    </source>
</evidence>
<feature type="region of interest" description="Disordered" evidence="1">
    <location>
        <begin position="1"/>
        <end position="28"/>
    </location>
</feature>
<dbReference type="EMBL" id="JAGRRH010000014">
    <property type="protein sequence ID" value="KAG7358539.1"/>
    <property type="molecule type" value="Genomic_DNA"/>
</dbReference>
<dbReference type="InterPro" id="IPR001584">
    <property type="entry name" value="Integrase_cat-core"/>
</dbReference>
<evidence type="ECO:0000313" key="4">
    <source>
        <dbReference type="Proteomes" id="UP000693970"/>
    </source>
</evidence>
<accession>A0A9K3LB96</accession>
<protein>
    <submittedName>
        <fullName evidence="3">Integrase core domain containing protein</fullName>
    </submittedName>
</protein>
<comment type="caution">
    <text evidence="3">The sequence shown here is derived from an EMBL/GenBank/DDBJ whole genome shotgun (WGS) entry which is preliminary data.</text>
</comment>
<feature type="compositionally biased region" description="Acidic residues" evidence="1">
    <location>
        <begin position="468"/>
        <end position="479"/>
    </location>
</feature>
<feature type="domain" description="Integrase catalytic" evidence="2">
    <location>
        <begin position="228"/>
        <end position="405"/>
    </location>
</feature>
<feature type="region of interest" description="Disordered" evidence="1">
    <location>
        <begin position="465"/>
        <end position="495"/>
    </location>
</feature>
<sequence>MSRTSRRKVVRYQPYPEQSQTPAHHGEIRDESNIQCYPVFDNNPTPQGDAEERKLTEVEEREIQYNSFHEKYNQLMFNIDLDGNGLDGKPPIVPRCSQQLTNDSYEQLLEICFANQSGDEDRWRAVFHKYKTKIYDVIKNYHAKMLTNAEGEEVARLYFGNRIAVPQRDVFAVIRDCHVSRSRHTKQNATSAMVRKMYCNITQKMVNTFIQMCPTCIRRPPVIKPLKGAASPIMSAAFRNRFQVDLIDMQDQATEDIRGVLCNFIVVLKDHFTRLSYCEPIPRKQPIFVAEVLCRIFGLIGAPKLLHSDNGNEFTSQELIEAVKDLDKDILSVFGRPRKPNDQGSVEIRNKMVKSVLSDVQDEQRRKGKTTNWTTLMGHLMGCLNSHELRGANDTSAYETVFGVPYHENLLCHIDEMRRCTTLEQRVRINPDPRFEASLREEFYIDGDDPVVNVDTGIDDALMQDFPADVEDGDEDKQDEEQLRLATRRPARGRG</sequence>
<reference evidence="3" key="1">
    <citation type="journal article" date="2021" name="Sci. Rep.">
        <title>Diploid genomic architecture of Nitzschia inconspicua, an elite biomass production diatom.</title>
        <authorList>
            <person name="Oliver A."/>
            <person name="Podell S."/>
            <person name="Pinowska A."/>
            <person name="Traller J.C."/>
            <person name="Smith S.R."/>
            <person name="McClure R."/>
            <person name="Beliaev A."/>
            <person name="Bohutskyi P."/>
            <person name="Hill E.A."/>
            <person name="Rabines A."/>
            <person name="Zheng H."/>
            <person name="Allen L.Z."/>
            <person name="Kuo A."/>
            <person name="Grigoriev I.V."/>
            <person name="Allen A.E."/>
            <person name="Hazlebeck D."/>
            <person name="Allen E.E."/>
        </authorList>
    </citation>
    <scope>NUCLEOTIDE SEQUENCE</scope>
    <source>
        <strain evidence="3">Hildebrandi</strain>
    </source>
</reference>
<evidence type="ECO:0000259" key="2">
    <source>
        <dbReference type="PROSITE" id="PS50994"/>
    </source>
</evidence>
<dbReference type="Proteomes" id="UP000693970">
    <property type="component" value="Unassembled WGS sequence"/>
</dbReference>
<dbReference type="InterPro" id="IPR050951">
    <property type="entry name" value="Retrovirus_Pol_polyprotein"/>
</dbReference>
<feature type="compositionally biased region" description="Basic residues" evidence="1">
    <location>
        <begin position="486"/>
        <end position="495"/>
    </location>
</feature>
<proteinExistence type="predicted"/>
<evidence type="ECO:0000313" key="3">
    <source>
        <dbReference type="EMBL" id="KAG7358539.1"/>
    </source>
</evidence>
<gene>
    <name evidence="3" type="ORF">IV203_015128</name>
</gene>
<reference evidence="3" key="2">
    <citation type="submission" date="2021-04" db="EMBL/GenBank/DDBJ databases">
        <authorList>
            <person name="Podell S."/>
        </authorList>
    </citation>
    <scope>NUCLEOTIDE SEQUENCE</scope>
    <source>
        <strain evidence="3">Hildebrandi</strain>
    </source>
</reference>
<dbReference type="PANTHER" id="PTHR37984:SF5">
    <property type="entry name" value="PROTEIN NYNRIN-LIKE"/>
    <property type="match status" value="1"/>
</dbReference>
<feature type="compositionally biased region" description="Basic residues" evidence="1">
    <location>
        <begin position="1"/>
        <end position="10"/>
    </location>
</feature>
<dbReference type="GO" id="GO:0015074">
    <property type="term" value="P:DNA integration"/>
    <property type="evidence" value="ECO:0007669"/>
    <property type="project" value="InterPro"/>
</dbReference>